<comment type="caution">
    <text evidence="2">The sequence shown here is derived from an EMBL/GenBank/DDBJ whole genome shotgun (WGS) entry which is preliminary data.</text>
</comment>
<accession>A0AA39C2S9</accession>
<name>A0AA39C2S9_MICHY</name>
<feature type="chain" id="PRO_5041427390" evidence="1">
    <location>
        <begin position="22"/>
        <end position="197"/>
    </location>
</feature>
<evidence type="ECO:0000313" key="2">
    <source>
        <dbReference type="EMBL" id="KAK0156921.1"/>
    </source>
</evidence>
<sequence length="197" mass="22000">MKNSVILSMLLVIVFVLQSESYRILGIFPFQSRSHKMLFDGIAKGLARKGHQIDEVTVHPIKKLIPNYKVVVNLQNITESVVNKWNVKFASELGDDTLPIIALPFGNSLCEYLGLPEMQKIIKNPPKNPPYDLVIVESFGANCFIGLGHVLKVPVVMASSSIDLPWLSEALGQPDNIAFFPAFFTSYSHPMTFLQRV</sequence>
<keyword evidence="3" id="KW-1185">Reference proteome</keyword>
<dbReference type="EMBL" id="JAQQBR010002752">
    <property type="protein sequence ID" value="KAK0156921.1"/>
    <property type="molecule type" value="Genomic_DNA"/>
</dbReference>
<dbReference type="Proteomes" id="UP001168972">
    <property type="component" value="Unassembled WGS sequence"/>
</dbReference>
<organism evidence="2 3">
    <name type="scientific">Microctonus hyperodae</name>
    <name type="common">Parasitoid wasp</name>
    <dbReference type="NCBI Taxonomy" id="165561"/>
    <lineage>
        <taxon>Eukaryota</taxon>
        <taxon>Metazoa</taxon>
        <taxon>Ecdysozoa</taxon>
        <taxon>Arthropoda</taxon>
        <taxon>Hexapoda</taxon>
        <taxon>Insecta</taxon>
        <taxon>Pterygota</taxon>
        <taxon>Neoptera</taxon>
        <taxon>Endopterygota</taxon>
        <taxon>Hymenoptera</taxon>
        <taxon>Apocrita</taxon>
        <taxon>Ichneumonoidea</taxon>
        <taxon>Braconidae</taxon>
        <taxon>Euphorinae</taxon>
        <taxon>Microctonus</taxon>
    </lineage>
</organism>
<dbReference type="SUPFAM" id="SSF53756">
    <property type="entry name" value="UDP-Glycosyltransferase/glycogen phosphorylase"/>
    <property type="match status" value="1"/>
</dbReference>
<gene>
    <name evidence="2" type="ORF">PV327_011526</name>
</gene>
<feature type="signal peptide" evidence="1">
    <location>
        <begin position="1"/>
        <end position="21"/>
    </location>
</feature>
<reference evidence="2" key="2">
    <citation type="submission" date="2023-03" db="EMBL/GenBank/DDBJ databases">
        <authorList>
            <person name="Inwood S.N."/>
            <person name="Skelly J.G."/>
            <person name="Guhlin J."/>
            <person name="Harrop T.W.R."/>
            <person name="Goldson S.G."/>
            <person name="Dearden P.K."/>
        </authorList>
    </citation>
    <scope>NUCLEOTIDE SEQUENCE</scope>
    <source>
        <strain evidence="2">Lincoln</strain>
        <tissue evidence="2">Whole body</tissue>
    </source>
</reference>
<dbReference type="AlphaFoldDB" id="A0AA39C2S9"/>
<reference evidence="2" key="1">
    <citation type="journal article" date="2023" name="bioRxiv">
        <title>Scaffold-level genome assemblies of two parasitoid biocontrol wasps reveal the parthenogenesis mechanism and an associated novel virus.</title>
        <authorList>
            <person name="Inwood S."/>
            <person name="Skelly J."/>
            <person name="Guhlin J."/>
            <person name="Harrop T."/>
            <person name="Goldson S."/>
            <person name="Dearden P."/>
        </authorList>
    </citation>
    <scope>NUCLEOTIDE SEQUENCE</scope>
    <source>
        <strain evidence="2">Lincoln</strain>
        <tissue evidence="2">Whole body</tissue>
    </source>
</reference>
<evidence type="ECO:0000256" key="1">
    <source>
        <dbReference type="SAM" id="SignalP"/>
    </source>
</evidence>
<keyword evidence="1" id="KW-0732">Signal</keyword>
<evidence type="ECO:0000313" key="3">
    <source>
        <dbReference type="Proteomes" id="UP001168972"/>
    </source>
</evidence>
<feature type="non-terminal residue" evidence="2">
    <location>
        <position position="197"/>
    </location>
</feature>
<protein>
    <submittedName>
        <fullName evidence="2">Uncharacterized protein</fullName>
    </submittedName>
</protein>
<proteinExistence type="predicted"/>